<keyword evidence="1" id="KW-0472">Membrane</keyword>
<name>A0A5B7ES10_PORTR</name>
<keyword evidence="1" id="KW-1133">Transmembrane helix</keyword>
<evidence type="ECO:0000313" key="2">
    <source>
        <dbReference type="EMBL" id="MPC37341.1"/>
    </source>
</evidence>
<keyword evidence="3" id="KW-1185">Reference proteome</keyword>
<dbReference type="Proteomes" id="UP000324222">
    <property type="component" value="Unassembled WGS sequence"/>
</dbReference>
<dbReference type="EMBL" id="VSRR010003754">
    <property type="protein sequence ID" value="MPC37341.1"/>
    <property type="molecule type" value="Genomic_DNA"/>
</dbReference>
<reference evidence="2 3" key="1">
    <citation type="submission" date="2019-05" db="EMBL/GenBank/DDBJ databases">
        <title>Another draft genome of Portunus trituberculatus and its Hox gene families provides insights of decapod evolution.</title>
        <authorList>
            <person name="Jeong J.-H."/>
            <person name="Song I."/>
            <person name="Kim S."/>
            <person name="Choi T."/>
            <person name="Kim D."/>
            <person name="Ryu S."/>
            <person name="Kim W."/>
        </authorList>
    </citation>
    <scope>NUCLEOTIDE SEQUENCE [LARGE SCALE GENOMIC DNA]</scope>
    <source>
        <tissue evidence="2">Muscle</tissue>
    </source>
</reference>
<comment type="caution">
    <text evidence="2">The sequence shown here is derived from an EMBL/GenBank/DDBJ whole genome shotgun (WGS) entry which is preliminary data.</text>
</comment>
<evidence type="ECO:0000313" key="3">
    <source>
        <dbReference type="Proteomes" id="UP000324222"/>
    </source>
</evidence>
<dbReference type="AlphaFoldDB" id="A0A5B7ES10"/>
<gene>
    <name evidence="2" type="ORF">E2C01_030815</name>
</gene>
<feature type="transmembrane region" description="Helical" evidence="1">
    <location>
        <begin position="68"/>
        <end position="86"/>
    </location>
</feature>
<evidence type="ECO:0000256" key="1">
    <source>
        <dbReference type="SAM" id="Phobius"/>
    </source>
</evidence>
<protein>
    <submittedName>
        <fullName evidence="2">Uncharacterized protein</fullName>
    </submittedName>
</protein>
<keyword evidence="1" id="KW-0812">Transmembrane</keyword>
<accession>A0A5B7ES10</accession>
<organism evidence="2 3">
    <name type="scientific">Portunus trituberculatus</name>
    <name type="common">Swimming crab</name>
    <name type="synonym">Neptunus trituberculatus</name>
    <dbReference type="NCBI Taxonomy" id="210409"/>
    <lineage>
        <taxon>Eukaryota</taxon>
        <taxon>Metazoa</taxon>
        <taxon>Ecdysozoa</taxon>
        <taxon>Arthropoda</taxon>
        <taxon>Crustacea</taxon>
        <taxon>Multicrustacea</taxon>
        <taxon>Malacostraca</taxon>
        <taxon>Eumalacostraca</taxon>
        <taxon>Eucarida</taxon>
        <taxon>Decapoda</taxon>
        <taxon>Pleocyemata</taxon>
        <taxon>Brachyura</taxon>
        <taxon>Eubrachyura</taxon>
        <taxon>Portunoidea</taxon>
        <taxon>Portunidae</taxon>
        <taxon>Portuninae</taxon>
        <taxon>Portunus</taxon>
    </lineage>
</organism>
<sequence length="129" mass="14699">MTDAVLLLVPSTILSFNNILVSHAIDILYQVHVHKIAVGGDSLTRIHGQRNRSLDLDVMMRWSFKRCVGFDIFFDYFCYYFFVFLVCRGVERSVEDDYVFLLSGCVVLVVIAVPTVDDPLSLLFDVLLS</sequence>
<feature type="transmembrane region" description="Helical" evidence="1">
    <location>
        <begin position="98"/>
        <end position="116"/>
    </location>
</feature>
<proteinExistence type="predicted"/>